<feature type="compositionally biased region" description="Basic residues" evidence="1">
    <location>
        <begin position="274"/>
        <end position="285"/>
    </location>
</feature>
<gene>
    <name evidence="3" type="ORF">DFJ43DRAFT_1044019</name>
</gene>
<evidence type="ECO:0000256" key="2">
    <source>
        <dbReference type="SAM" id="Phobius"/>
    </source>
</evidence>
<name>A0AA38J3C4_9AGAR</name>
<keyword evidence="2" id="KW-1133">Transmembrane helix</keyword>
<keyword evidence="4" id="KW-1185">Reference proteome</keyword>
<protein>
    <submittedName>
        <fullName evidence="3">Uncharacterized protein</fullName>
    </submittedName>
</protein>
<reference evidence="3" key="1">
    <citation type="submission" date="2022-08" db="EMBL/GenBank/DDBJ databases">
        <authorList>
            <consortium name="DOE Joint Genome Institute"/>
            <person name="Min B."/>
            <person name="Sierra-Patev S."/>
            <person name="Naranjo-Ortiz M."/>
            <person name="Looney B."/>
            <person name="Konkel Z."/>
            <person name="Slot J.C."/>
            <person name="Sakamoto Y."/>
            <person name="Steenwyk J.L."/>
            <person name="Rokas A."/>
            <person name="Carro J."/>
            <person name="Camarero S."/>
            <person name="Ferreira P."/>
            <person name="Molpeceres G."/>
            <person name="Ruiz-duenas F.J."/>
            <person name="Serrano A."/>
            <person name="Henrissat B."/>
            <person name="Drula E."/>
            <person name="Hughes K.W."/>
            <person name="Mata J.L."/>
            <person name="Ishikawa N.K."/>
            <person name="Vargas-Isla R."/>
            <person name="Ushijima S."/>
            <person name="Smith C.A."/>
            <person name="Ahrendt S."/>
            <person name="Andreopoulos W."/>
            <person name="He G."/>
            <person name="LaButti K."/>
            <person name="Lipzen A."/>
            <person name="Ng V."/>
            <person name="Riley R."/>
            <person name="Sandor L."/>
            <person name="Barry K."/>
            <person name="Martinez A.T."/>
            <person name="Xiao Y."/>
            <person name="Gibbons J.G."/>
            <person name="Terashima K."/>
            <person name="Hibbett D.S."/>
            <person name="Grigoriev I.V."/>
        </authorList>
    </citation>
    <scope>NUCLEOTIDE SEQUENCE</scope>
    <source>
        <strain evidence="3">ET3784</strain>
    </source>
</reference>
<accession>A0AA38J3C4</accession>
<organism evidence="3 4">
    <name type="scientific">Lentinula guzmanii</name>
    <dbReference type="NCBI Taxonomy" id="2804957"/>
    <lineage>
        <taxon>Eukaryota</taxon>
        <taxon>Fungi</taxon>
        <taxon>Dikarya</taxon>
        <taxon>Basidiomycota</taxon>
        <taxon>Agaricomycotina</taxon>
        <taxon>Agaricomycetes</taxon>
        <taxon>Agaricomycetidae</taxon>
        <taxon>Agaricales</taxon>
        <taxon>Marasmiineae</taxon>
        <taxon>Omphalotaceae</taxon>
        <taxon>Lentinula</taxon>
    </lineage>
</organism>
<keyword evidence="2" id="KW-0812">Transmembrane</keyword>
<comment type="caution">
    <text evidence="3">The sequence shown here is derived from an EMBL/GenBank/DDBJ whole genome shotgun (WGS) entry which is preliminary data.</text>
</comment>
<reference evidence="3" key="2">
    <citation type="journal article" date="2023" name="Proc. Natl. Acad. Sci. U.S.A.">
        <title>A global phylogenomic analysis of the shiitake genus Lentinula.</title>
        <authorList>
            <person name="Sierra-Patev S."/>
            <person name="Min B."/>
            <person name="Naranjo-Ortiz M."/>
            <person name="Looney B."/>
            <person name="Konkel Z."/>
            <person name="Slot J.C."/>
            <person name="Sakamoto Y."/>
            <person name="Steenwyk J.L."/>
            <person name="Rokas A."/>
            <person name="Carro J."/>
            <person name="Camarero S."/>
            <person name="Ferreira P."/>
            <person name="Molpeceres G."/>
            <person name="Ruiz-Duenas F.J."/>
            <person name="Serrano A."/>
            <person name="Henrissat B."/>
            <person name="Drula E."/>
            <person name="Hughes K.W."/>
            <person name="Mata J.L."/>
            <person name="Ishikawa N.K."/>
            <person name="Vargas-Isla R."/>
            <person name="Ushijima S."/>
            <person name="Smith C.A."/>
            <person name="Donoghue J."/>
            <person name="Ahrendt S."/>
            <person name="Andreopoulos W."/>
            <person name="He G."/>
            <person name="LaButti K."/>
            <person name="Lipzen A."/>
            <person name="Ng V."/>
            <person name="Riley R."/>
            <person name="Sandor L."/>
            <person name="Barry K."/>
            <person name="Martinez A.T."/>
            <person name="Xiao Y."/>
            <person name="Gibbons J.G."/>
            <person name="Terashima K."/>
            <person name="Grigoriev I.V."/>
            <person name="Hibbett D."/>
        </authorList>
    </citation>
    <scope>NUCLEOTIDE SEQUENCE</scope>
    <source>
        <strain evidence="3">ET3784</strain>
    </source>
</reference>
<feature type="region of interest" description="Disordered" evidence="1">
    <location>
        <begin position="324"/>
        <end position="365"/>
    </location>
</feature>
<feature type="region of interest" description="Disordered" evidence="1">
    <location>
        <begin position="263"/>
        <end position="286"/>
    </location>
</feature>
<evidence type="ECO:0000256" key="1">
    <source>
        <dbReference type="SAM" id="MobiDB-lite"/>
    </source>
</evidence>
<evidence type="ECO:0000313" key="4">
    <source>
        <dbReference type="Proteomes" id="UP001176059"/>
    </source>
</evidence>
<feature type="transmembrane region" description="Helical" evidence="2">
    <location>
        <begin position="20"/>
        <end position="38"/>
    </location>
</feature>
<dbReference type="EMBL" id="JANVFO010000101">
    <property type="protein sequence ID" value="KAJ3713222.1"/>
    <property type="molecule type" value="Genomic_DNA"/>
</dbReference>
<sequence length="365" mass="39806">MTWAMETPSHFIHLGVFNQSQVVFVLLSVFLLVTRYCIHIESFERPPGTNLDLLLTIYASSSQSDIPATNKIYVYHLHEEPQNYHAGIAWPQWIRALGGKALYVFVMDGNLKVRTGEVDDAVTFWFADPSESSACPTSNIQTQISSDEDQSPMTLKLQVTLDSVRSRSSPAAKPRMSALLTSSCLFNSTRNALNDSDSESDTESMASLSLFSETSSIESMSSLSSTASSPVSKLSNLSLPLEIPASSKVPVYVPRGRHAAPSLAPAQTIDPTSHHHLSRSQRRLARSTVDKGKVDTCWYTYQGGQTLVMTGGVMLGGVKSAGTDNATKATKPRSSMIQMPQSVSTINSQTTRKGPDSSKNWRAHV</sequence>
<dbReference type="Proteomes" id="UP001176059">
    <property type="component" value="Unassembled WGS sequence"/>
</dbReference>
<evidence type="ECO:0000313" key="3">
    <source>
        <dbReference type="EMBL" id="KAJ3713222.1"/>
    </source>
</evidence>
<proteinExistence type="predicted"/>
<dbReference type="AlphaFoldDB" id="A0AA38J3C4"/>
<keyword evidence="2" id="KW-0472">Membrane</keyword>